<dbReference type="AlphaFoldDB" id="A0A9E4TUF6"/>
<protein>
    <submittedName>
        <fullName evidence="1">Uncharacterized protein</fullName>
    </submittedName>
</protein>
<reference evidence="1" key="1">
    <citation type="journal article" date="2021" name="Proc. Natl. Acad. Sci. U.S.A.">
        <title>Global biogeography of chemosynthetic symbionts reveals both localized and globally distributed symbiont groups. .</title>
        <authorList>
            <person name="Osvatic J.T."/>
            <person name="Wilkins L.G.E."/>
            <person name="Leibrecht L."/>
            <person name="Leray M."/>
            <person name="Zauner S."/>
            <person name="Polzin J."/>
            <person name="Camacho Y."/>
            <person name="Gros O."/>
            <person name="van Gils J.A."/>
            <person name="Eisen J.A."/>
            <person name="Petersen J.M."/>
            <person name="Yuen B."/>
        </authorList>
    </citation>
    <scope>NUCLEOTIDE SEQUENCE</scope>
    <source>
        <strain evidence="1">MAGclacostrist055</strain>
    </source>
</reference>
<evidence type="ECO:0000313" key="1">
    <source>
        <dbReference type="EMBL" id="MCG7980290.1"/>
    </source>
</evidence>
<name>A0A9E4TUF6_9GAMM</name>
<dbReference type="Proteomes" id="UP000886674">
    <property type="component" value="Unassembled WGS sequence"/>
</dbReference>
<proteinExistence type="predicted"/>
<dbReference type="EMBL" id="JAEPCR010000119">
    <property type="protein sequence ID" value="MCG7980290.1"/>
    <property type="molecule type" value="Genomic_DNA"/>
</dbReference>
<evidence type="ECO:0000313" key="2">
    <source>
        <dbReference type="Proteomes" id="UP000886674"/>
    </source>
</evidence>
<organism evidence="1 2">
    <name type="scientific">Candidatus Thiodiazotropha taylori</name>
    <dbReference type="NCBI Taxonomy" id="2792791"/>
    <lineage>
        <taxon>Bacteria</taxon>
        <taxon>Pseudomonadati</taxon>
        <taxon>Pseudomonadota</taxon>
        <taxon>Gammaproteobacteria</taxon>
        <taxon>Chromatiales</taxon>
        <taxon>Sedimenticolaceae</taxon>
        <taxon>Candidatus Thiodiazotropha</taxon>
    </lineage>
</organism>
<accession>A0A9E4TUF6</accession>
<gene>
    <name evidence="1" type="ORF">JAY77_19350</name>
</gene>
<comment type="caution">
    <text evidence="1">The sequence shown here is derived from an EMBL/GenBank/DDBJ whole genome shotgun (WGS) entry which is preliminary data.</text>
</comment>
<sequence length="72" mass="7633">MKQAHMNKATTIFRKVAEKMIDAGVDPSDVSAALVGLGTAISVHSDGVESTGDWLKEISKNLNPDKPSVPIN</sequence>